<name>A0A9W9DRG6_9AGAR</name>
<proteinExistence type="predicted"/>
<keyword evidence="2" id="KW-1185">Reference proteome</keyword>
<organism evidence="1 2">
    <name type="scientific">Lentinula aciculospora</name>
    <dbReference type="NCBI Taxonomy" id="153920"/>
    <lineage>
        <taxon>Eukaryota</taxon>
        <taxon>Fungi</taxon>
        <taxon>Dikarya</taxon>
        <taxon>Basidiomycota</taxon>
        <taxon>Agaricomycotina</taxon>
        <taxon>Agaricomycetes</taxon>
        <taxon>Agaricomycetidae</taxon>
        <taxon>Agaricales</taxon>
        <taxon>Marasmiineae</taxon>
        <taxon>Omphalotaceae</taxon>
        <taxon>Lentinula</taxon>
    </lineage>
</organism>
<dbReference type="AlphaFoldDB" id="A0A9W9DRG6"/>
<comment type="caution">
    <text evidence="1">The sequence shown here is derived from an EMBL/GenBank/DDBJ whole genome shotgun (WGS) entry which is preliminary data.</text>
</comment>
<reference evidence="1" key="1">
    <citation type="submission" date="2022-08" db="EMBL/GenBank/DDBJ databases">
        <title>A Global Phylogenomic Analysis of the Shiitake Genus Lentinula.</title>
        <authorList>
            <consortium name="DOE Joint Genome Institute"/>
            <person name="Sierra-Patev S."/>
            <person name="Min B."/>
            <person name="Naranjo-Ortiz M."/>
            <person name="Looney B."/>
            <person name="Konkel Z."/>
            <person name="Slot J.C."/>
            <person name="Sakamoto Y."/>
            <person name="Steenwyk J.L."/>
            <person name="Rokas A."/>
            <person name="Carro J."/>
            <person name="Camarero S."/>
            <person name="Ferreira P."/>
            <person name="Molpeceres G."/>
            <person name="Ruiz-Duenas F.J."/>
            <person name="Serrano A."/>
            <person name="Henrissat B."/>
            <person name="Drula E."/>
            <person name="Hughes K.W."/>
            <person name="Mata J.L."/>
            <person name="Ishikawa N.K."/>
            <person name="Vargas-Isla R."/>
            <person name="Ushijima S."/>
            <person name="Smith C.A."/>
            <person name="Ahrendt S."/>
            <person name="Andreopoulos W."/>
            <person name="He G."/>
            <person name="Labutti K."/>
            <person name="Lipzen A."/>
            <person name="Ng V."/>
            <person name="Riley R."/>
            <person name="Sandor L."/>
            <person name="Barry K."/>
            <person name="Martinez A.T."/>
            <person name="Xiao Y."/>
            <person name="Gibbons J.G."/>
            <person name="Terashima K."/>
            <person name="Grigoriev I.V."/>
            <person name="Hibbett D.S."/>
        </authorList>
    </citation>
    <scope>NUCLEOTIDE SEQUENCE</scope>
    <source>
        <strain evidence="1">JLM2183</strain>
    </source>
</reference>
<sequence>MQKVCRAFLLCALHSVSLLSFCSYALLSSTVRPCSLIRQFLFLFVDYRCSSLLFPATLSYLRNLLTQ</sequence>
<evidence type="ECO:0000313" key="1">
    <source>
        <dbReference type="EMBL" id="KAJ4481234.1"/>
    </source>
</evidence>
<protein>
    <submittedName>
        <fullName evidence="1">Uncharacterized protein</fullName>
    </submittedName>
</protein>
<accession>A0A9W9DRG6</accession>
<gene>
    <name evidence="1" type="ORF">J3R30DRAFT_3465474</name>
</gene>
<dbReference type="EMBL" id="JAOTPV010000006">
    <property type="protein sequence ID" value="KAJ4481234.1"/>
    <property type="molecule type" value="Genomic_DNA"/>
</dbReference>
<dbReference type="Proteomes" id="UP001150266">
    <property type="component" value="Unassembled WGS sequence"/>
</dbReference>
<evidence type="ECO:0000313" key="2">
    <source>
        <dbReference type="Proteomes" id="UP001150266"/>
    </source>
</evidence>